<dbReference type="InterPro" id="IPR036457">
    <property type="entry name" value="PPM-type-like_dom_sf"/>
</dbReference>
<organism evidence="12 13">
    <name type="scientific">Ambrosia artemisiifolia</name>
    <name type="common">Common ragweed</name>
    <dbReference type="NCBI Taxonomy" id="4212"/>
    <lineage>
        <taxon>Eukaryota</taxon>
        <taxon>Viridiplantae</taxon>
        <taxon>Streptophyta</taxon>
        <taxon>Embryophyta</taxon>
        <taxon>Tracheophyta</taxon>
        <taxon>Spermatophyta</taxon>
        <taxon>Magnoliopsida</taxon>
        <taxon>eudicotyledons</taxon>
        <taxon>Gunneridae</taxon>
        <taxon>Pentapetalae</taxon>
        <taxon>asterids</taxon>
        <taxon>campanulids</taxon>
        <taxon>Asterales</taxon>
        <taxon>Asteraceae</taxon>
        <taxon>Asteroideae</taxon>
        <taxon>Heliantheae alliance</taxon>
        <taxon>Heliantheae</taxon>
        <taxon>Ambrosia</taxon>
    </lineage>
</organism>
<evidence type="ECO:0000256" key="1">
    <source>
        <dbReference type="ARBA" id="ARBA00001936"/>
    </source>
</evidence>
<dbReference type="AlphaFoldDB" id="A0AAD5DBL2"/>
<comment type="cofactor">
    <cofactor evidence="2">
        <name>Mg(2+)</name>
        <dbReference type="ChEBI" id="CHEBI:18420"/>
    </cofactor>
</comment>
<protein>
    <recommendedName>
        <fullName evidence="3">protein-serine/threonine phosphatase</fullName>
        <ecNumber evidence="3">3.1.3.16</ecNumber>
    </recommendedName>
</protein>
<dbReference type="SMART" id="SM00332">
    <property type="entry name" value="PP2Cc"/>
    <property type="match status" value="1"/>
</dbReference>
<dbReference type="GO" id="GO:0004722">
    <property type="term" value="F:protein serine/threonine phosphatase activity"/>
    <property type="evidence" value="ECO:0007669"/>
    <property type="project" value="UniProtKB-EC"/>
</dbReference>
<evidence type="ECO:0000256" key="8">
    <source>
        <dbReference type="ARBA" id="ARBA00023211"/>
    </source>
</evidence>
<evidence type="ECO:0000256" key="5">
    <source>
        <dbReference type="ARBA" id="ARBA00022801"/>
    </source>
</evidence>
<keyword evidence="10" id="KW-0472">Membrane</keyword>
<evidence type="ECO:0000256" key="4">
    <source>
        <dbReference type="ARBA" id="ARBA00022723"/>
    </source>
</evidence>
<dbReference type="EMBL" id="JAMZMK010001697">
    <property type="protein sequence ID" value="KAI7755090.1"/>
    <property type="molecule type" value="Genomic_DNA"/>
</dbReference>
<evidence type="ECO:0000256" key="7">
    <source>
        <dbReference type="ARBA" id="ARBA00022912"/>
    </source>
</evidence>
<accession>A0AAD5DBL2</accession>
<evidence type="ECO:0000256" key="3">
    <source>
        <dbReference type="ARBA" id="ARBA00013081"/>
    </source>
</evidence>
<comment type="similarity">
    <text evidence="9">Belongs to the PP2C family.</text>
</comment>
<keyword evidence="7 9" id="KW-0904">Protein phosphatase</keyword>
<comment type="caution">
    <text evidence="12">The sequence shown here is derived from an EMBL/GenBank/DDBJ whole genome shotgun (WGS) entry which is preliminary data.</text>
</comment>
<evidence type="ECO:0000259" key="11">
    <source>
        <dbReference type="PROSITE" id="PS51746"/>
    </source>
</evidence>
<feature type="transmembrane region" description="Helical" evidence="10">
    <location>
        <begin position="33"/>
        <end position="58"/>
    </location>
</feature>
<keyword evidence="13" id="KW-1185">Reference proteome</keyword>
<evidence type="ECO:0000313" key="12">
    <source>
        <dbReference type="EMBL" id="KAI7755090.1"/>
    </source>
</evidence>
<keyword evidence="6" id="KW-0460">Magnesium</keyword>
<dbReference type="InterPro" id="IPR015655">
    <property type="entry name" value="PP2C"/>
</dbReference>
<dbReference type="GO" id="GO:0046872">
    <property type="term" value="F:metal ion binding"/>
    <property type="evidence" value="ECO:0007669"/>
    <property type="project" value="UniProtKB-KW"/>
</dbReference>
<dbReference type="Pfam" id="PF00481">
    <property type="entry name" value="PP2C"/>
    <property type="match status" value="1"/>
</dbReference>
<dbReference type="PROSITE" id="PS51746">
    <property type="entry name" value="PPM_2"/>
    <property type="match status" value="1"/>
</dbReference>
<keyword evidence="10" id="KW-0812">Transmembrane</keyword>
<dbReference type="InterPro" id="IPR001932">
    <property type="entry name" value="PPM-type_phosphatase-like_dom"/>
</dbReference>
<keyword evidence="8" id="KW-0464">Manganese</keyword>
<dbReference type="Proteomes" id="UP001206925">
    <property type="component" value="Unassembled WGS sequence"/>
</dbReference>
<evidence type="ECO:0000256" key="6">
    <source>
        <dbReference type="ARBA" id="ARBA00022842"/>
    </source>
</evidence>
<reference evidence="12" key="1">
    <citation type="submission" date="2022-06" db="EMBL/GenBank/DDBJ databases">
        <title>Uncovering the hologenomic basis of an extraordinary plant invasion.</title>
        <authorList>
            <person name="Bieker V.C."/>
            <person name="Martin M.D."/>
            <person name="Gilbert T."/>
            <person name="Hodgins K."/>
            <person name="Battlay P."/>
            <person name="Petersen B."/>
            <person name="Wilson J."/>
        </authorList>
    </citation>
    <scope>NUCLEOTIDE SEQUENCE</scope>
    <source>
        <strain evidence="12">AA19_3_7</strain>
        <tissue evidence="12">Leaf</tissue>
    </source>
</reference>
<evidence type="ECO:0000256" key="10">
    <source>
        <dbReference type="SAM" id="Phobius"/>
    </source>
</evidence>
<dbReference type="PROSITE" id="PS01032">
    <property type="entry name" value="PPM_1"/>
    <property type="match status" value="1"/>
</dbReference>
<name>A0AAD5DBL2_AMBAR</name>
<dbReference type="SUPFAM" id="SSF81606">
    <property type="entry name" value="PP2C-like"/>
    <property type="match status" value="1"/>
</dbReference>
<feature type="domain" description="PPM-type phosphatase" evidence="11">
    <location>
        <begin position="65"/>
        <end position="230"/>
    </location>
</feature>
<gene>
    <name evidence="12" type="ORF">M8C21_025960</name>
</gene>
<proteinExistence type="inferred from homology"/>
<dbReference type="InterPro" id="IPR000222">
    <property type="entry name" value="PP2C_BS"/>
</dbReference>
<dbReference type="Gene3D" id="3.60.40.10">
    <property type="entry name" value="PPM-type phosphatase domain"/>
    <property type="match status" value="1"/>
</dbReference>
<dbReference type="CDD" id="cd00143">
    <property type="entry name" value="PP2Cc"/>
    <property type="match status" value="1"/>
</dbReference>
<evidence type="ECO:0000256" key="9">
    <source>
        <dbReference type="RuleBase" id="RU003465"/>
    </source>
</evidence>
<dbReference type="PANTHER" id="PTHR47992">
    <property type="entry name" value="PROTEIN PHOSPHATASE"/>
    <property type="match status" value="1"/>
</dbReference>
<comment type="cofactor">
    <cofactor evidence="1">
        <name>Mn(2+)</name>
        <dbReference type="ChEBI" id="CHEBI:29035"/>
    </cofactor>
</comment>
<dbReference type="EC" id="3.1.3.16" evidence="3"/>
<keyword evidence="10" id="KW-1133">Transmembrane helix</keyword>
<keyword evidence="5 9" id="KW-0378">Hydrolase</keyword>
<keyword evidence="4" id="KW-0479">Metal-binding</keyword>
<evidence type="ECO:0000313" key="13">
    <source>
        <dbReference type="Proteomes" id="UP001206925"/>
    </source>
</evidence>
<evidence type="ECO:0000256" key="2">
    <source>
        <dbReference type="ARBA" id="ARBA00001946"/>
    </source>
</evidence>
<sequence length="230" mass="25245">MSAIFGTKEMRDGHREPVVFNLSPERRLKPSTYVLFSGFCLLYFSSFSFKVATLGLLATIGPLHGFGCNGLLWYKDVGQHLTYSGPFGTFIGVYDGHGGPETSRYVNDHLFQNLKRLTSEQQSMSVDVIQRAFRVMEEGFLSIVARQWTVKPQLAAVGSCCLVGVLSNGTPYIAHAGDSHAVLGRAVKATGEVIAIQLSAEHNASIESIRQELHSLHPDDPQIVVLKHNV</sequence>